<organism evidence="2 3">
    <name type="scientific">Megalops atlanticus</name>
    <name type="common">Tarpon</name>
    <name type="synonym">Clupea gigantea</name>
    <dbReference type="NCBI Taxonomy" id="7932"/>
    <lineage>
        <taxon>Eukaryota</taxon>
        <taxon>Metazoa</taxon>
        <taxon>Chordata</taxon>
        <taxon>Craniata</taxon>
        <taxon>Vertebrata</taxon>
        <taxon>Euteleostomi</taxon>
        <taxon>Actinopterygii</taxon>
        <taxon>Neopterygii</taxon>
        <taxon>Teleostei</taxon>
        <taxon>Elopiformes</taxon>
        <taxon>Megalopidae</taxon>
        <taxon>Megalops</taxon>
    </lineage>
</organism>
<dbReference type="GO" id="GO:0000400">
    <property type="term" value="F:four-way junction DNA binding"/>
    <property type="evidence" value="ECO:0007669"/>
    <property type="project" value="TreeGrafter"/>
</dbReference>
<dbReference type="InterPro" id="IPR041012">
    <property type="entry name" value="GEN_chromo"/>
</dbReference>
<dbReference type="Gene3D" id="3.40.50.1010">
    <property type="entry name" value="5'-nuclease"/>
    <property type="match status" value="1"/>
</dbReference>
<evidence type="ECO:0000259" key="1">
    <source>
        <dbReference type="SMART" id="SM00484"/>
    </source>
</evidence>
<dbReference type="SUPFAM" id="SSF88723">
    <property type="entry name" value="PIN domain-like"/>
    <property type="match status" value="1"/>
</dbReference>
<dbReference type="PRINTS" id="PR00853">
    <property type="entry name" value="XPGRADSUPER"/>
</dbReference>
<dbReference type="GO" id="GO:0017108">
    <property type="term" value="F:5'-flap endonuclease activity"/>
    <property type="evidence" value="ECO:0007669"/>
    <property type="project" value="TreeGrafter"/>
</dbReference>
<keyword evidence="3" id="KW-1185">Reference proteome</keyword>
<sequence>MLDCLGIPWVTAAGEAEAMCAYLDSVGIVDGCITNDGDAFLYGAQTVYRNFNMNTKGVPGVGKEQTLKLIKTLQGQTLLQKFVQWQSEGQEMKKQTVKKVTHCLVCRHPGSAKTHERSGCTLCGSQRFCEPQDYDYSCPCDWHRTEGAQQTSSVEAGIKRKTLASEGFPFTEIINEFLVSKDKPIQNVTRRKPNLLLMQNFALKKMEWPKSYTSEKVLVLITYTEMMNRQCGRGNTAQIEPVRIYKPRVRNGIASFEVIWKKPDHYVYADDHPTECQDVVRTVEEESLFRAAYPDIVDLFLKEREEAEENKRKTDNSQFLRRRSGNICRCCINDPHSYYY</sequence>
<comment type="caution">
    <text evidence="2">The sequence shown here is derived from an EMBL/GenBank/DDBJ whole genome shotgun (WGS) entry which is preliminary data.</text>
</comment>
<reference evidence="2" key="1">
    <citation type="submission" date="2021-01" db="EMBL/GenBank/DDBJ databases">
        <authorList>
            <person name="Zahm M."/>
            <person name="Roques C."/>
            <person name="Cabau C."/>
            <person name="Klopp C."/>
            <person name="Donnadieu C."/>
            <person name="Jouanno E."/>
            <person name="Lampietro C."/>
            <person name="Louis A."/>
            <person name="Herpin A."/>
            <person name="Echchiki A."/>
            <person name="Berthelot C."/>
            <person name="Parey E."/>
            <person name="Roest-Crollius H."/>
            <person name="Braasch I."/>
            <person name="Postlethwait J."/>
            <person name="Bobe J."/>
            <person name="Montfort J."/>
            <person name="Bouchez O."/>
            <person name="Begum T."/>
            <person name="Mejri S."/>
            <person name="Adams A."/>
            <person name="Chen W.-J."/>
            <person name="Guiguen Y."/>
        </authorList>
    </citation>
    <scope>NUCLEOTIDE SEQUENCE</scope>
    <source>
        <strain evidence="2">YG-15Mar2019-1</strain>
        <tissue evidence="2">Brain</tissue>
    </source>
</reference>
<dbReference type="InterPro" id="IPR006084">
    <property type="entry name" value="XPG/Rad2"/>
</dbReference>
<dbReference type="SMART" id="SM00484">
    <property type="entry name" value="XPGI"/>
    <property type="match status" value="1"/>
</dbReference>
<evidence type="ECO:0000313" key="3">
    <source>
        <dbReference type="Proteomes" id="UP001046870"/>
    </source>
</evidence>
<dbReference type="InterPro" id="IPR036279">
    <property type="entry name" value="5-3_exonuclease_C_sf"/>
</dbReference>
<protein>
    <recommendedName>
        <fullName evidence="1">XPG-I domain-containing protein</fullName>
    </recommendedName>
</protein>
<dbReference type="InterPro" id="IPR029060">
    <property type="entry name" value="PIN-like_dom_sf"/>
</dbReference>
<dbReference type="Pfam" id="PF18704">
    <property type="entry name" value="Chromo_2"/>
    <property type="match status" value="1"/>
</dbReference>
<dbReference type="OrthoDB" id="2959108at2759"/>
<dbReference type="PANTHER" id="PTHR11081">
    <property type="entry name" value="FLAP ENDONUCLEASE FAMILY MEMBER"/>
    <property type="match status" value="1"/>
</dbReference>
<accession>A0A9D3PKF8</accession>
<dbReference type="Pfam" id="PF00867">
    <property type="entry name" value="XPG_I"/>
    <property type="match status" value="1"/>
</dbReference>
<proteinExistence type="predicted"/>
<gene>
    <name evidence="2" type="ORF">MATL_G00205930</name>
</gene>
<dbReference type="Proteomes" id="UP001046870">
    <property type="component" value="Chromosome 18"/>
</dbReference>
<evidence type="ECO:0000313" key="2">
    <source>
        <dbReference type="EMBL" id="KAG7461059.1"/>
    </source>
</evidence>
<name>A0A9D3PKF8_MEGAT</name>
<dbReference type="SUPFAM" id="SSF47807">
    <property type="entry name" value="5' to 3' exonuclease, C-terminal subdomain"/>
    <property type="match status" value="1"/>
</dbReference>
<dbReference type="EMBL" id="JAFDVH010000018">
    <property type="protein sequence ID" value="KAG7461059.1"/>
    <property type="molecule type" value="Genomic_DNA"/>
</dbReference>
<dbReference type="InterPro" id="IPR006086">
    <property type="entry name" value="XPG-I_dom"/>
</dbReference>
<feature type="domain" description="XPG-I" evidence="1">
    <location>
        <begin position="3"/>
        <end position="78"/>
    </location>
</feature>
<dbReference type="PANTHER" id="PTHR11081:SF70">
    <property type="entry name" value="FLAP ENDONUCLEASE GEN HOMOLOG 1"/>
    <property type="match status" value="1"/>
</dbReference>
<dbReference type="AlphaFoldDB" id="A0A9D3PKF8"/>